<protein>
    <submittedName>
        <fullName evidence="1">Uncharacterized protein</fullName>
    </submittedName>
</protein>
<keyword evidence="2" id="KW-1185">Reference proteome</keyword>
<dbReference type="Proteomes" id="UP000002282">
    <property type="component" value="Unassembled WGS sequence"/>
</dbReference>
<reference evidence="1 2" key="1">
    <citation type="journal article" date="2007" name="Nature">
        <title>Evolution of genes and genomes on the Drosophila phylogeny.</title>
        <authorList>
            <consortium name="Drosophila 12 Genomes Consortium"/>
            <person name="Clark A.G."/>
            <person name="Eisen M.B."/>
            <person name="Smith D.R."/>
            <person name="Bergman C.M."/>
            <person name="Oliver B."/>
            <person name="Markow T.A."/>
            <person name="Kaufman T.C."/>
            <person name="Kellis M."/>
            <person name="Gelbart W."/>
            <person name="Iyer V.N."/>
            <person name="Pollard D.A."/>
            <person name="Sackton T.B."/>
            <person name="Larracuente A.M."/>
            <person name="Singh N.D."/>
            <person name="Abad J.P."/>
            <person name="Abt D.N."/>
            <person name="Adryan B."/>
            <person name="Aguade M."/>
            <person name="Akashi H."/>
            <person name="Anderson W.W."/>
            <person name="Aquadro C.F."/>
            <person name="Ardell D.H."/>
            <person name="Arguello R."/>
            <person name="Artieri C.G."/>
            <person name="Barbash D.A."/>
            <person name="Barker D."/>
            <person name="Barsanti P."/>
            <person name="Batterham P."/>
            <person name="Batzoglou S."/>
            <person name="Begun D."/>
            <person name="Bhutkar A."/>
            <person name="Blanco E."/>
            <person name="Bosak S.A."/>
            <person name="Bradley R.K."/>
            <person name="Brand A.D."/>
            <person name="Brent M.R."/>
            <person name="Brooks A.N."/>
            <person name="Brown R.H."/>
            <person name="Butlin R.K."/>
            <person name="Caggese C."/>
            <person name="Calvi B.R."/>
            <person name="Bernardo de Carvalho A."/>
            <person name="Caspi A."/>
            <person name="Castrezana S."/>
            <person name="Celniker S.E."/>
            <person name="Chang J.L."/>
            <person name="Chapple C."/>
            <person name="Chatterji S."/>
            <person name="Chinwalla A."/>
            <person name="Civetta A."/>
            <person name="Clifton S.W."/>
            <person name="Comeron J.M."/>
            <person name="Costello J.C."/>
            <person name="Coyne J.A."/>
            <person name="Daub J."/>
            <person name="David R.G."/>
            <person name="Delcher A.L."/>
            <person name="Delehaunty K."/>
            <person name="Do C.B."/>
            <person name="Ebling H."/>
            <person name="Edwards K."/>
            <person name="Eickbush T."/>
            <person name="Evans J.D."/>
            <person name="Filipski A."/>
            <person name="Findeiss S."/>
            <person name="Freyhult E."/>
            <person name="Fulton L."/>
            <person name="Fulton R."/>
            <person name="Garcia A.C."/>
            <person name="Gardiner A."/>
            <person name="Garfield D.A."/>
            <person name="Garvin B.E."/>
            <person name="Gibson G."/>
            <person name="Gilbert D."/>
            <person name="Gnerre S."/>
            <person name="Godfrey J."/>
            <person name="Good R."/>
            <person name="Gotea V."/>
            <person name="Gravely B."/>
            <person name="Greenberg A.J."/>
            <person name="Griffiths-Jones S."/>
            <person name="Gross S."/>
            <person name="Guigo R."/>
            <person name="Gustafson E.A."/>
            <person name="Haerty W."/>
            <person name="Hahn M.W."/>
            <person name="Halligan D.L."/>
            <person name="Halpern A.L."/>
            <person name="Halter G.M."/>
            <person name="Han M.V."/>
            <person name="Heger A."/>
            <person name="Hillier L."/>
            <person name="Hinrichs A.S."/>
            <person name="Holmes I."/>
            <person name="Hoskins R.A."/>
            <person name="Hubisz M.J."/>
            <person name="Hultmark D."/>
            <person name="Huntley M.A."/>
            <person name="Jaffe D.B."/>
            <person name="Jagadeeshan S."/>
            <person name="Jeck W.R."/>
            <person name="Johnson J."/>
            <person name="Jones C.D."/>
            <person name="Jordan W.C."/>
            <person name="Karpen G.H."/>
            <person name="Kataoka E."/>
            <person name="Keightley P.D."/>
            <person name="Kheradpour P."/>
            <person name="Kirkness E.F."/>
            <person name="Koerich L.B."/>
            <person name="Kristiansen K."/>
            <person name="Kudrna D."/>
            <person name="Kulathinal R.J."/>
            <person name="Kumar S."/>
            <person name="Kwok R."/>
            <person name="Lander E."/>
            <person name="Langley C.H."/>
            <person name="Lapoint R."/>
            <person name="Lazzaro B.P."/>
            <person name="Lee S.J."/>
            <person name="Levesque L."/>
            <person name="Li R."/>
            <person name="Lin C.F."/>
            <person name="Lin M.F."/>
            <person name="Lindblad-Toh K."/>
            <person name="Llopart A."/>
            <person name="Long M."/>
            <person name="Low L."/>
            <person name="Lozovsky E."/>
            <person name="Lu J."/>
            <person name="Luo M."/>
            <person name="Machado C.A."/>
            <person name="Makalowski W."/>
            <person name="Marzo M."/>
            <person name="Matsuda M."/>
            <person name="Matzkin L."/>
            <person name="McAllister B."/>
            <person name="McBride C.S."/>
            <person name="McKernan B."/>
            <person name="McKernan K."/>
            <person name="Mendez-Lago M."/>
            <person name="Minx P."/>
            <person name="Mollenhauer M.U."/>
            <person name="Montooth K."/>
            <person name="Mount S.M."/>
            <person name="Mu X."/>
            <person name="Myers E."/>
            <person name="Negre B."/>
            <person name="Newfeld S."/>
            <person name="Nielsen R."/>
            <person name="Noor M.A."/>
            <person name="O'Grady P."/>
            <person name="Pachter L."/>
            <person name="Papaceit M."/>
            <person name="Parisi M.J."/>
            <person name="Parisi M."/>
            <person name="Parts L."/>
            <person name="Pedersen J.S."/>
            <person name="Pesole G."/>
            <person name="Phillippy A.M."/>
            <person name="Ponting C.P."/>
            <person name="Pop M."/>
            <person name="Porcelli D."/>
            <person name="Powell J.R."/>
            <person name="Prohaska S."/>
            <person name="Pruitt K."/>
            <person name="Puig M."/>
            <person name="Quesneville H."/>
            <person name="Ram K.R."/>
            <person name="Rand D."/>
            <person name="Rasmussen M.D."/>
            <person name="Reed L.K."/>
            <person name="Reenan R."/>
            <person name="Reily A."/>
            <person name="Remington K.A."/>
            <person name="Rieger T.T."/>
            <person name="Ritchie M.G."/>
            <person name="Robin C."/>
            <person name="Rogers Y.H."/>
            <person name="Rohde C."/>
            <person name="Rozas J."/>
            <person name="Rubenfield M.J."/>
            <person name="Ruiz A."/>
            <person name="Russo S."/>
            <person name="Salzberg S.L."/>
            <person name="Sanchez-Gracia A."/>
            <person name="Saranga D.J."/>
            <person name="Sato H."/>
            <person name="Schaeffer S.W."/>
            <person name="Schatz M.C."/>
            <person name="Schlenke T."/>
            <person name="Schwartz R."/>
            <person name="Segarra C."/>
            <person name="Singh R.S."/>
            <person name="Sirot L."/>
            <person name="Sirota M."/>
            <person name="Sisneros N.B."/>
            <person name="Smith C.D."/>
            <person name="Smith T.F."/>
            <person name="Spieth J."/>
            <person name="Stage D.E."/>
            <person name="Stark A."/>
            <person name="Stephan W."/>
            <person name="Strausberg R.L."/>
            <person name="Strempel S."/>
            <person name="Sturgill D."/>
            <person name="Sutton G."/>
            <person name="Sutton G.G."/>
            <person name="Tao W."/>
            <person name="Teichmann S."/>
            <person name="Tobari Y.N."/>
            <person name="Tomimura Y."/>
            <person name="Tsolas J.M."/>
            <person name="Valente V.L."/>
            <person name="Venter E."/>
            <person name="Venter J.C."/>
            <person name="Vicario S."/>
            <person name="Vieira F.G."/>
            <person name="Vilella A.J."/>
            <person name="Villasante A."/>
            <person name="Walenz B."/>
            <person name="Wang J."/>
            <person name="Wasserman M."/>
            <person name="Watts T."/>
            <person name="Wilson D."/>
            <person name="Wilson R.K."/>
            <person name="Wing R.A."/>
            <person name="Wolfner M.F."/>
            <person name="Wong A."/>
            <person name="Wong G.K."/>
            <person name="Wu C.I."/>
            <person name="Wu G."/>
            <person name="Yamamoto D."/>
            <person name="Yang H.P."/>
            <person name="Yang S.P."/>
            <person name="Yorke J.A."/>
            <person name="Yoshida K."/>
            <person name="Zdobnov E."/>
            <person name="Zhang P."/>
            <person name="Zhang Y."/>
            <person name="Zimin A.V."/>
            <person name="Baldwin J."/>
            <person name="Abdouelleil A."/>
            <person name="Abdulkadir J."/>
            <person name="Abebe A."/>
            <person name="Abera B."/>
            <person name="Abreu J."/>
            <person name="Acer S.C."/>
            <person name="Aftuck L."/>
            <person name="Alexander A."/>
            <person name="An P."/>
            <person name="Anderson E."/>
            <person name="Anderson S."/>
            <person name="Arachi H."/>
            <person name="Azer M."/>
            <person name="Bachantsang P."/>
            <person name="Barry A."/>
            <person name="Bayul T."/>
            <person name="Berlin A."/>
            <person name="Bessette D."/>
            <person name="Bloom T."/>
            <person name="Blye J."/>
            <person name="Boguslavskiy L."/>
            <person name="Bonnet C."/>
            <person name="Boukhgalter B."/>
            <person name="Bourzgui I."/>
            <person name="Brown A."/>
            <person name="Cahill P."/>
            <person name="Channer S."/>
            <person name="Cheshatsang Y."/>
            <person name="Chuda L."/>
            <person name="Citroen M."/>
            <person name="Collymore A."/>
            <person name="Cooke P."/>
            <person name="Costello M."/>
            <person name="D'Aco K."/>
            <person name="Daza R."/>
            <person name="De Haan G."/>
            <person name="DeGray S."/>
            <person name="DeMaso C."/>
            <person name="Dhargay N."/>
            <person name="Dooley K."/>
            <person name="Dooley E."/>
            <person name="Doricent M."/>
            <person name="Dorje P."/>
            <person name="Dorjee K."/>
            <person name="Dupes A."/>
            <person name="Elong R."/>
            <person name="Falk J."/>
            <person name="Farina A."/>
            <person name="Faro S."/>
            <person name="Ferguson D."/>
            <person name="Fisher S."/>
            <person name="Foley C.D."/>
            <person name="Franke A."/>
            <person name="Friedrich D."/>
            <person name="Gadbois L."/>
            <person name="Gearin G."/>
            <person name="Gearin C.R."/>
            <person name="Giannoukos G."/>
            <person name="Goode T."/>
            <person name="Graham J."/>
            <person name="Grandbois E."/>
            <person name="Grewal S."/>
            <person name="Gyaltsen K."/>
            <person name="Hafez N."/>
            <person name="Hagos B."/>
            <person name="Hall J."/>
            <person name="Henson C."/>
            <person name="Hollinger A."/>
            <person name="Honan T."/>
            <person name="Huard M.D."/>
            <person name="Hughes L."/>
            <person name="Hurhula B."/>
            <person name="Husby M.E."/>
            <person name="Kamat A."/>
            <person name="Kanga B."/>
            <person name="Kashin S."/>
            <person name="Khazanovich D."/>
            <person name="Kisner P."/>
            <person name="Lance K."/>
            <person name="Lara M."/>
            <person name="Lee W."/>
            <person name="Lennon N."/>
            <person name="Letendre F."/>
            <person name="LeVine R."/>
            <person name="Lipovsky A."/>
            <person name="Liu X."/>
            <person name="Liu J."/>
            <person name="Liu S."/>
            <person name="Lokyitsang T."/>
            <person name="Lokyitsang Y."/>
            <person name="Lubonja R."/>
            <person name="Lui A."/>
            <person name="MacDonald P."/>
            <person name="Magnisalis V."/>
            <person name="Maru K."/>
            <person name="Matthews C."/>
            <person name="McCusker W."/>
            <person name="McDonough S."/>
            <person name="Mehta T."/>
            <person name="Meldrim J."/>
            <person name="Meneus L."/>
            <person name="Mihai O."/>
            <person name="Mihalev A."/>
            <person name="Mihova T."/>
            <person name="Mittelman R."/>
            <person name="Mlenga V."/>
            <person name="Montmayeur A."/>
            <person name="Mulrain L."/>
            <person name="Navidi A."/>
            <person name="Naylor J."/>
            <person name="Negash T."/>
            <person name="Nguyen T."/>
            <person name="Nguyen N."/>
            <person name="Nicol R."/>
            <person name="Norbu C."/>
            <person name="Norbu N."/>
            <person name="Novod N."/>
            <person name="O'Neill B."/>
            <person name="Osman S."/>
            <person name="Markiewicz E."/>
            <person name="Oyono O.L."/>
            <person name="Patti C."/>
            <person name="Phunkhang P."/>
            <person name="Pierre F."/>
            <person name="Priest M."/>
            <person name="Raghuraman S."/>
            <person name="Rege F."/>
            <person name="Reyes R."/>
            <person name="Rise C."/>
            <person name="Rogov P."/>
            <person name="Ross K."/>
            <person name="Ryan E."/>
            <person name="Settipalli S."/>
            <person name="Shea T."/>
            <person name="Sherpa N."/>
            <person name="Shi L."/>
            <person name="Shih D."/>
            <person name="Sparrow T."/>
            <person name="Spaulding J."/>
            <person name="Stalker J."/>
            <person name="Stange-Thomann N."/>
            <person name="Stavropoulos S."/>
            <person name="Stone C."/>
            <person name="Strader C."/>
            <person name="Tesfaye S."/>
            <person name="Thomson T."/>
            <person name="Thoulutsang Y."/>
            <person name="Thoulutsang D."/>
            <person name="Topham K."/>
            <person name="Topping I."/>
            <person name="Tsamla T."/>
            <person name="Vassiliev H."/>
            <person name="Vo A."/>
            <person name="Wangchuk T."/>
            <person name="Wangdi T."/>
            <person name="Weiand M."/>
            <person name="Wilkinson J."/>
            <person name="Wilson A."/>
            <person name="Yadav S."/>
            <person name="Young G."/>
            <person name="Yu Q."/>
            <person name="Zembek L."/>
            <person name="Zhong D."/>
            <person name="Zimmer A."/>
            <person name="Zwirko Z."/>
            <person name="Jaffe D.B."/>
            <person name="Alvarez P."/>
            <person name="Brockman W."/>
            <person name="Butler J."/>
            <person name="Chin C."/>
            <person name="Gnerre S."/>
            <person name="Grabherr M."/>
            <person name="Kleber M."/>
            <person name="Mauceli E."/>
            <person name="MacCallum I."/>
        </authorList>
    </citation>
    <scope>NUCLEOTIDE SEQUENCE [LARGE SCALE GENOMIC DNA]</scope>
    <source>
        <strain evidence="2">Tai18E2 / Tucson 14021-0261.01</strain>
    </source>
</reference>
<accession>A0A0R1EA11</accession>
<dbReference type="AlphaFoldDB" id="A0A0R1EA11"/>
<proteinExistence type="predicted"/>
<evidence type="ECO:0000313" key="2">
    <source>
        <dbReference type="Proteomes" id="UP000002282"/>
    </source>
</evidence>
<sequence>MSMFMCPAVHTMTQNLLRSSSTHEPSDPPLRVQHGLRYALKMSMFMCPAVHTMTQNLLRSSSTHEPSDPPLRVV</sequence>
<reference evidence="1 2" key="2">
    <citation type="journal article" date="2007" name="PLoS Biol.">
        <title>Principles of genome evolution in the Drosophila melanogaster species group.</title>
        <authorList>
            <person name="Ranz J.M."/>
            <person name="Maurin D."/>
            <person name="Chan Y.S."/>
            <person name="von Grotthuss M."/>
            <person name="Hillier L.W."/>
            <person name="Roote J."/>
            <person name="Ashburner M."/>
            <person name="Bergman C.M."/>
        </authorList>
    </citation>
    <scope>NUCLEOTIDE SEQUENCE [LARGE SCALE GENOMIC DNA]</scope>
    <source>
        <strain evidence="2">Tai18E2 / Tucson 14021-0261.01</strain>
    </source>
</reference>
<gene>
    <name evidence="1" type="primary">Dyak\GE27401</name>
    <name evidence="1" type="synonym">GE27401</name>
    <name evidence="1" type="ORF">Dyak_GE27401</name>
</gene>
<evidence type="ECO:0000313" key="1">
    <source>
        <dbReference type="EMBL" id="KRK05550.1"/>
    </source>
</evidence>
<dbReference type="EMBL" id="CH892734">
    <property type="protein sequence ID" value="KRK05550.1"/>
    <property type="molecule type" value="Genomic_DNA"/>
</dbReference>
<organism evidence="1 2">
    <name type="scientific">Drosophila yakuba</name>
    <name type="common">Fruit fly</name>
    <dbReference type="NCBI Taxonomy" id="7245"/>
    <lineage>
        <taxon>Eukaryota</taxon>
        <taxon>Metazoa</taxon>
        <taxon>Ecdysozoa</taxon>
        <taxon>Arthropoda</taxon>
        <taxon>Hexapoda</taxon>
        <taxon>Insecta</taxon>
        <taxon>Pterygota</taxon>
        <taxon>Neoptera</taxon>
        <taxon>Endopterygota</taxon>
        <taxon>Diptera</taxon>
        <taxon>Brachycera</taxon>
        <taxon>Muscomorpha</taxon>
        <taxon>Ephydroidea</taxon>
        <taxon>Drosophilidae</taxon>
        <taxon>Drosophila</taxon>
        <taxon>Sophophora</taxon>
    </lineage>
</organism>
<name>A0A0R1EA11_DROYA</name>
<dbReference type="KEGG" id="dya:Dyak_GE27401"/>